<accession>A0ABD2N1I5</accession>
<keyword evidence="9" id="KW-1185">Reference proteome</keyword>
<dbReference type="Gene3D" id="1.20.1250.20">
    <property type="entry name" value="MFS general substrate transporter like domains"/>
    <property type="match status" value="1"/>
</dbReference>
<feature type="transmembrane region" description="Helical" evidence="7">
    <location>
        <begin position="344"/>
        <end position="363"/>
    </location>
</feature>
<dbReference type="SUPFAM" id="SSF103473">
    <property type="entry name" value="MFS general substrate transporter"/>
    <property type="match status" value="1"/>
</dbReference>
<evidence type="ECO:0000256" key="2">
    <source>
        <dbReference type="ARBA" id="ARBA00022448"/>
    </source>
</evidence>
<reference evidence="8 9" key="1">
    <citation type="journal article" date="2021" name="BMC Biol.">
        <title>Horizontally acquired antibacterial genes associated with adaptive radiation of ladybird beetles.</title>
        <authorList>
            <person name="Li H.S."/>
            <person name="Tang X.F."/>
            <person name="Huang Y.H."/>
            <person name="Xu Z.Y."/>
            <person name="Chen M.L."/>
            <person name="Du X.Y."/>
            <person name="Qiu B.Y."/>
            <person name="Chen P.T."/>
            <person name="Zhang W."/>
            <person name="Slipinski A."/>
            <person name="Escalona H.E."/>
            <person name="Waterhouse R.M."/>
            <person name="Zwick A."/>
            <person name="Pang H."/>
        </authorList>
    </citation>
    <scope>NUCLEOTIDE SEQUENCE [LARGE SCALE GENOMIC DNA]</scope>
    <source>
        <strain evidence="8">SYSU2018</strain>
    </source>
</reference>
<feature type="transmembrane region" description="Helical" evidence="7">
    <location>
        <begin position="31"/>
        <end position="56"/>
    </location>
</feature>
<evidence type="ECO:0000256" key="1">
    <source>
        <dbReference type="ARBA" id="ARBA00004141"/>
    </source>
</evidence>
<protein>
    <recommendedName>
        <fullName evidence="10">Major facilitator superfamily (MFS) profile domain-containing protein</fullName>
    </recommendedName>
</protein>
<evidence type="ECO:0000313" key="9">
    <source>
        <dbReference type="Proteomes" id="UP001516400"/>
    </source>
</evidence>
<feature type="transmembrane region" description="Helical" evidence="7">
    <location>
        <begin position="201"/>
        <end position="222"/>
    </location>
</feature>
<dbReference type="PANTHER" id="PTHR11662:SF280">
    <property type="entry name" value="FI21844P1-RELATED"/>
    <property type="match status" value="1"/>
</dbReference>
<dbReference type="Proteomes" id="UP001516400">
    <property type="component" value="Unassembled WGS sequence"/>
</dbReference>
<evidence type="ECO:0000256" key="5">
    <source>
        <dbReference type="ARBA" id="ARBA00022989"/>
    </source>
</evidence>
<feature type="transmembrane region" description="Helical" evidence="7">
    <location>
        <begin position="104"/>
        <end position="123"/>
    </location>
</feature>
<feature type="transmembrane region" description="Helical" evidence="7">
    <location>
        <begin position="76"/>
        <end position="97"/>
    </location>
</feature>
<feature type="transmembrane region" description="Helical" evidence="7">
    <location>
        <begin position="375"/>
        <end position="399"/>
    </location>
</feature>
<dbReference type="Pfam" id="PF07690">
    <property type="entry name" value="MFS_1"/>
    <property type="match status" value="1"/>
</dbReference>
<dbReference type="InterPro" id="IPR036259">
    <property type="entry name" value="MFS_trans_sf"/>
</dbReference>
<sequence length="472" mass="53072">MCRKNTMDSLKNGNALEKSEHYGFGVRHIQIVLIFSMVLILCCMNTCSSTAIVAMTNNNTSGNPTIPTFTGWTDQSFILFSYYWGYLLSLLLGGYLSRNFSFKWTMVVSVFCCSIIMECVPFVTKTFGYFGFMACLFSLGISQGHVSSMLPTFISVWVPVAERTTTGTFIFSSKTIGTILALQATGFLSRSWWGWPSVYQFFGLLGFIWIIFMASYGFIKYGQKRNKKKRVPWRSIFTSKATLATWVSHIGMMLTVRLVSIESPTYITSVLDYSIDTSSNTLTISQIIGYFNTFIISAVSEFLINRKILSIGTTRKICNSIAAYGSSIFLLVLALLPMENYERLIMIIPLFVCMNVSFSGYDINYNDLSPNFCSYIYGIGAFLSTSFSWVPPLLVYLMVKNQTNSREWSNVFIIAASVLSISNTIFIFNGSGEVQAYDDGTEVNIEDPDESTHLLGNSGEIKSKEYKRTYTK</sequence>
<proteinExistence type="predicted"/>
<keyword evidence="4" id="KW-0769">Symport</keyword>
<evidence type="ECO:0000256" key="3">
    <source>
        <dbReference type="ARBA" id="ARBA00022692"/>
    </source>
</evidence>
<gene>
    <name evidence="8" type="ORF">HHI36_014092</name>
</gene>
<keyword evidence="2" id="KW-0813">Transport</keyword>
<feature type="transmembrane region" description="Helical" evidence="7">
    <location>
        <begin position="411"/>
        <end position="428"/>
    </location>
</feature>
<evidence type="ECO:0000256" key="7">
    <source>
        <dbReference type="SAM" id="Phobius"/>
    </source>
</evidence>
<evidence type="ECO:0000256" key="4">
    <source>
        <dbReference type="ARBA" id="ARBA00022847"/>
    </source>
</evidence>
<dbReference type="PANTHER" id="PTHR11662">
    <property type="entry name" value="SOLUTE CARRIER FAMILY 17"/>
    <property type="match status" value="1"/>
</dbReference>
<dbReference type="GO" id="GO:0015293">
    <property type="term" value="F:symporter activity"/>
    <property type="evidence" value="ECO:0007669"/>
    <property type="project" value="UniProtKB-KW"/>
</dbReference>
<comment type="subcellular location">
    <subcellularLocation>
        <location evidence="1">Membrane</location>
        <topology evidence="1">Multi-pass membrane protein</topology>
    </subcellularLocation>
</comment>
<dbReference type="EMBL" id="JABFTP020000062">
    <property type="protein sequence ID" value="KAL3272625.1"/>
    <property type="molecule type" value="Genomic_DNA"/>
</dbReference>
<keyword evidence="6 7" id="KW-0472">Membrane</keyword>
<evidence type="ECO:0008006" key="10">
    <source>
        <dbReference type="Google" id="ProtNLM"/>
    </source>
</evidence>
<dbReference type="InterPro" id="IPR011701">
    <property type="entry name" value="MFS"/>
</dbReference>
<comment type="caution">
    <text evidence="8">The sequence shown here is derived from an EMBL/GenBank/DDBJ whole genome shotgun (WGS) entry which is preliminary data.</text>
</comment>
<evidence type="ECO:0000313" key="8">
    <source>
        <dbReference type="EMBL" id="KAL3272625.1"/>
    </source>
</evidence>
<feature type="transmembrane region" description="Helical" evidence="7">
    <location>
        <begin position="287"/>
        <end position="305"/>
    </location>
</feature>
<name>A0ABD2N1I5_9CUCU</name>
<evidence type="ECO:0000256" key="6">
    <source>
        <dbReference type="ARBA" id="ARBA00023136"/>
    </source>
</evidence>
<dbReference type="InterPro" id="IPR050382">
    <property type="entry name" value="MFS_Na/Anion_cotransporter"/>
</dbReference>
<dbReference type="GO" id="GO:0016020">
    <property type="term" value="C:membrane"/>
    <property type="evidence" value="ECO:0007669"/>
    <property type="project" value="UniProtKB-SubCell"/>
</dbReference>
<feature type="transmembrane region" description="Helical" evidence="7">
    <location>
        <begin position="169"/>
        <end position="189"/>
    </location>
</feature>
<feature type="transmembrane region" description="Helical" evidence="7">
    <location>
        <begin position="129"/>
        <end position="157"/>
    </location>
</feature>
<dbReference type="FunFam" id="1.20.1250.20:FF:000003">
    <property type="entry name" value="Solute carrier family 17 member 3"/>
    <property type="match status" value="1"/>
</dbReference>
<organism evidence="8 9">
    <name type="scientific">Cryptolaemus montrouzieri</name>
    <dbReference type="NCBI Taxonomy" id="559131"/>
    <lineage>
        <taxon>Eukaryota</taxon>
        <taxon>Metazoa</taxon>
        <taxon>Ecdysozoa</taxon>
        <taxon>Arthropoda</taxon>
        <taxon>Hexapoda</taxon>
        <taxon>Insecta</taxon>
        <taxon>Pterygota</taxon>
        <taxon>Neoptera</taxon>
        <taxon>Endopterygota</taxon>
        <taxon>Coleoptera</taxon>
        <taxon>Polyphaga</taxon>
        <taxon>Cucujiformia</taxon>
        <taxon>Coccinelloidea</taxon>
        <taxon>Coccinellidae</taxon>
        <taxon>Scymninae</taxon>
        <taxon>Scymnini</taxon>
        <taxon>Cryptolaemus</taxon>
    </lineage>
</organism>
<feature type="transmembrane region" description="Helical" evidence="7">
    <location>
        <begin position="317"/>
        <end position="338"/>
    </location>
</feature>
<keyword evidence="5 7" id="KW-1133">Transmembrane helix</keyword>
<keyword evidence="3 7" id="KW-0812">Transmembrane</keyword>
<dbReference type="AlphaFoldDB" id="A0ABD2N1I5"/>